<comment type="caution">
    <text evidence="2">The sequence shown here is derived from an EMBL/GenBank/DDBJ whole genome shotgun (WGS) entry which is preliminary data.</text>
</comment>
<evidence type="ECO:0000313" key="2">
    <source>
        <dbReference type="EMBL" id="EJW89610.1"/>
    </source>
</evidence>
<sequence>SFCDIKEVRETVEKAVLFYNTERPHMSINMMTPQEASHSYRRNKEGWTSYRDIAIKNLQTEKIITNKCLSLGA</sequence>
<feature type="non-terminal residue" evidence="2">
    <location>
        <position position="1"/>
    </location>
</feature>
<proteinExistence type="predicted"/>
<dbReference type="AlphaFoldDB" id="J9BPX7"/>
<gene>
    <name evidence="2" type="ORF">EVA_22283</name>
</gene>
<dbReference type="GO" id="GO:0015074">
    <property type="term" value="P:DNA integration"/>
    <property type="evidence" value="ECO:0007669"/>
    <property type="project" value="InterPro"/>
</dbReference>
<dbReference type="EMBL" id="AMCI01009360">
    <property type="protein sequence ID" value="EJW89610.1"/>
    <property type="molecule type" value="Genomic_DNA"/>
</dbReference>
<organism evidence="2">
    <name type="scientific">gut metagenome</name>
    <dbReference type="NCBI Taxonomy" id="749906"/>
    <lineage>
        <taxon>unclassified sequences</taxon>
        <taxon>metagenomes</taxon>
        <taxon>organismal metagenomes</taxon>
    </lineage>
</organism>
<name>J9BPX7_9ZZZZ</name>
<feature type="domain" description="Integrase catalytic" evidence="1">
    <location>
        <begin position="3"/>
        <end position="33"/>
    </location>
</feature>
<evidence type="ECO:0000259" key="1">
    <source>
        <dbReference type="Pfam" id="PF13683"/>
    </source>
</evidence>
<dbReference type="Pfam" id="PF13683">
    <property type="entry name" value="rve_3"/>
    <property type="match status" value="1"/>
</dbReference>
<accession>J9BPX7</accession>
<dbReference type="InterPro" id="IPR001584">
    <property type="entry name" value="Integrase_cat-core"/>
</dbReference>
<reference evidence="2" key="1">
    <citation type="journal article" date="2012" name="PLoS ONE">
        <title>Gene sets for utilization of primary and secondary nutrition supplies in the distal gut of endangered iberian lynx.</title>
        <authorList>
            <person name="Alcaide M."/>
            <person name="Messina E."/>
            <person name="Richter M."/>
            <person name="Bargiela R."/>
            <person name="Peplies J."/>
            <person name="Huws S.A."/>
            <person name="Newbold C.J."/>
            <person name="Golyshin P.N."/>
            <person name="Simon M.A."/>
            <person name="Lopez G."/>
            <person name="Yakimov M.M."/>
            <person name="Ferrer M."/>
        </authorList>
    </citation>
    <scope>NUCLEOTIDE SEQUENCE</scope>
</reference>
<protein>
    <submittedName>
        <fullName evidence="2">Integrase catalytic region</fullName>
    </submittedName>
</protein>